<evidence type="ECO:0000256" key="1">
    <source>
        <dbReference type="SAM" id="Phobius"/>
    </source>
</evidence>
<feature type="transmembrane region" description="Helical" evidence="1">
    <location>
        <begin position="298"/>
        <end position="323"/>
    </location>
</feature>
<evidence type="ECO:0000313" key="3">
    <source>
        <dbReference type="Proteomes" id="UP000005408"/>
    </source>
</evidence>
<keyword evidence="1" id="KW-0472">Membrane</keyword>
<name>A0A8W8NV67_MAGGI</name>
<dbReference type="EnsemblMetazoa" id="G9795.1">
    <property type="protein sequence ID" value="G9795.1:cds"/>
    <property type="gene ID" value="G9795"/>
</dbReference>
<accession>A0A8W8NV67</accession>
<keyword evidence="1" id="KW-0812">Transmembrane</keyword>
<reference evidence="2" key="1">
    <citation type="submission" date="2022-08" db="UniProtKB">
        <authorList>
            <consortium name="EnsemblMetazoa"/>
        </authorList>
    </citation>
    <scope>IDENTIFICATION</scope>
    <source>
        <strain evidence="2">05x7-T-G4-1.051#20</strain>
    </source>
</reference>
<organism evidence="2 3">
    <name type="scientific">Magallana gigas</name>
    <name type="common">Pacific oyster</name>
    <name type="synonym">Crassostrea gigas</name>
    <dbReference type="NCBI Taxonomy" id="29159"/>
    <lineage>
        <taxon>Eukaryota</taxon>
        <taxon>Metazoa</taxon>
        <taxon>Spiralia</taxon>
        <taxon>Lophotrochozoa</taxon>
        <taxon>Mollusca</taxon>
        <taxon>Bivalvia</taxon>
        <taxon>Autobranchia</taxon>
        <taxon>Pteriomorphia</taxon>
        <taxon>Ostreida</taxon>
        <taxon>Ostreoidea</taxon>
        <taxon>Ostreidae</taxon>
        <taxon>Magallana</taxon>
    </lineage>
</organism>
<protein>
    <submittedName>
        <fullName evidence="2">Uncharacterized protein</fullName>
    </submittedName>
</protein>
<dbReference type="Proteomes" id="UP000005408">
    <property type="component" value="Unassembled WGS sequence"/>
</dbReference>
<keyword evidence="1" id="KW-1133">Transmembrane helix</keyword>
<evidence type="ECO:0000313" key="2">
    <source>
        <dbReference type="EnsemblMetazoa" id="G9795.1:cds"/>
    </source>
</evidence>
<sequence length="330" mass="38243">MSEEHLKRARGDLRPLDEYVYPVYTTEVCPKNLTEWQERSSAFNCNKTNAYMCVPNENITELLEFCYSGPQIRIVKGLCMFLYKRHSTLDAYECNHFTEGCPSSNYRSQDVHIYQSCVAITNGCFLADPICNRATTTHYFINSTNSRTTERADWTWKRPLDGYVYPVYTTEVCPKNLTEWQERSSAFNCNKTNAYMCVPNENITELLEFCYSGPQIRIVKGLCMFLYKRHSTLDAYECNHFTEGCPSSNYRSQDVHIYQSCVAITNGCFLADPICNRATTTHYFINSTNSRTTERADWTWKVTFFGVTVVLFIAVCSISFRIFSKYIIDK</sequence>
<proteinExistence type="predicted"/>
<keyword evidence="3" id="KW-1185">Reference proteome</keyword>
<dbReference type="AlphaFoldDB" id="A0A8W8NV67"/>